<protein>
    <recommendedName>
        <fullName evidence="5">Peptidoglycan hydrolase FlgJ</fullName>
    </recommendedName>
    <alternativeName>
        <fullName evidence="10">Muramidase FlgJ</fullName>
    </alternativeName>
</protein>
<evidence type="ECO:0000313" key="12">
    <source>
        <dbReference type="EMBL" id="OWS71868.1"/>
    </source>
</evidence>
<dbReference type="GO" id="GO:0044780">
    <property type="term" value="P:bacterial-type flagellum assembly"/>
    <property type="evidence" value="ECO:0007669"/>
    <property type="project" value="InterPro"/>
</dbReference>
<dbReference type="InterPro" id="IPR013377">
    <property type="entry name" value="FlgJ"/>
</dbReference>
<comment type="subcellular location">
    <subcellularLocation>
        <location evidence="2">Periplasm</location>
    </subcellularLocation>
</comment>
<organism evidence="12 13">
    <name type="scientific">Polynucleobacter aenigmaticus</name>
    <dbReference type="NCBI Taxonomy" id="1743164"/>
    <lineage>
        <taxon>Bacteria</taxon>
        <taxon>Pseudomonadati</taxon>
        <taxon>Pseudomonadota</taxon>
        <taxon>Betaproteobacteria</taxon>
        <taxon>Burkholderiales</taxon>
        <taxon>Burkholderiaceae</taxon>
        <taxon>Polynucleobacter</taxon>
    </lineage>
</organism>
<dbReference type="EMBL" id="NGUO01000008">
    <property type="protein sequence ID" value="OWS71868.1"/>
    <property type="molecule type" value="Genomic_DNA"/>
</dbReference>
<dbReference type="InterPro" id="IPR051056">
    <property type="entry name" value="Glycosyl_Hydrolase_73"/>
</dbReference>
<dbReference type="RefSeq" id="WP_088527270.1">
    <property type="nucleotide sequence ID" value="NZ_NGUO01000008.1"/>
</dbReference>
<dbReference type="GO" id="GO:0004040">
    <property type="term" value="F:amidase activity"/>
    <property type="evidence" value="ECO:0007669"/>
    <property type="project" value="InterPro"/>
</dbReference>
<evidence type="ECO:0000256" key="9">
    <source>
        <dbReference type="ARBA" id="ARBA00023316"/>
    </source>
</evidence>
<dbReference type="Pfam" id="PF01832">
    <property type="entry name" value="Glucosaminidase"/>
    <property type="match status" value="1"/>
</dbReference>
<keyword evidence="7" id="KW-0378">Hydrolase</keyword>
<evidence type="ECO:0000256" key="6">
    <source>
        <dbReference type="ARBA" id="ARBA00022764"/>
    </source>
</evidence>
<dbReference type="InterPro" id="IPR002901">
    <property type="entry name" value="MGlyc_endo_b_GlcNAc-like_dom"/>
</dbReference>
<comment type="function">
    <text evidence="1">Flagellum-specific muramidase which hydrolyzes the peptidoglycan layer to assemble the rod structure in the periplasmic space.</text>
</comment>
<dbReference type="PRINTS" id="PR01002">
    <property type="entry name" value="FLGFLGJ"/>
</dbReference>
<dbReference type="NCBIfam" id="TIGR02541">
    <property type="entry name" value="flagell_FlgJ"/>
    <property type="match status" value="1"/>
</dbReference>
<evidence type="ECO:0000256" key="5">
    <source>
        <dbReference type="ARBA" id="ARBA00013433"/>
    </source>
</evidence>
<name>A0A254Q061_9BURK</name>
<dbReference type="GO" id="GO:0071555">
    <property type="term" value="P:cell wall organization"/>
    <property type="evidence" value="ECO:0007669"/>
    <property type="project" value="UniProtKB-KW"/>
</dbReference>
<dbReference type="GO" id="GO:0016798">
    <property type="term" value="F:hydrolase activity, acting on glycosyl bonds"/>
    <property type="evidence" value="ECO:0007669"/>
    <property type="project" value="UniProtKB-KW"/>
</dbReference>
<evidence type="ECO:0000256" key="4">
    <source>
        <dbReference type="ARBA" id="ARBA00007974"/>
    </source>
</evidence>
<dbReference type="SMART" id="SM00047">
    <property type="entry name" value="LYZ2"/>
    <property type="match status" value="1"/>
</dbReference>
<evidence type="ECO:0000256" key="3">
    <source>
        <dbReference type="ARBA" id="ARBA00006880"/>
    </source>
</evidence>
<keyword evidence="8" id="KW-0326">Glycosidase</keyword>
<gene>
    <name evidence="12" type="ORF">CBI30_05295</name>
</gene>
<dbReference type="AlphaFoldDB" id="A0A254Q061"/>
<sequence>MSSILNTSGLADLSGQLAMDANGLGALKRSAKENSPQAIKEVAKQFEAIFMNMMLKSMRDASPQDGLFDSEQSKTFTSMLDQQLSQKLASKGIGLANVLVRQLTKSDISPEKALGTDLTKQLNNHFNHHSPIVGGGALPTPVPSLQHDGYSTVHQLVGMDKTGLNRANGVAGVIENTGPVENGLVDELKKVVSKAVAKDQVSLRSISDEFTSKMASYAKIASLATGLPMNFMMGQAALETGWGKKEIKGLDGAVSNNLFAIKASANWTGKVVSTITSEYIHGVKQQRIERFRAYDSYADSFKDFANMIKNSPRYQQVMNNLHSATDYAQALQSAGYATDPQYALKLAGTIKQIRP</sequence>
<evidence type="ECO:0000256" key="8">
    <source>
        <dbReference type="ARBA" id="ARBA00023295"/>
    </source>
</evidence>
<reference evidence="12 13" key="1">
    <citation type="submission" date="2017-05" db="EMBL/GenBank/DDBJ databases">
        <title>Polynucleobacter sp. MWH-K35W1 isolated from the permanently anoxic monimolimnion of a meromictic lake.</title>
        <authorList>
            <person name="Hahn M.W."/>
        </authorList>
    </citation>
    <scope>NUCLEOTIDE SEQUENCE [LARGE SCALE GENOMIC DNA]</scope>
    <source>
        <strain evidence="12 13">MWH-K35W1</strain>
    </source>
</reference>
<evidence type="ECO:0000256" key="2">
    <source>
        <dbReference type="ARBA" id="ARBA00004418"/>
    </source>
</evidence>
<evidence type="ECO:0000259" key="11">
    <source>
        <dbReference type="SMART" id="SM00047"/>
    </source>
</evidence>
<keyword evidence="9" id="KW-0961">Cell wall biogenesis/degradation</keyword>
<comment type="caution">
    <text evidence="12">The sequence shown here is derived from an EMBL/GenBank/DDBJ whole genome shotgun (WGS) entry which is preliminary data.</text>
</comment>
<accession>A0A254Q061</accession>
<dbReference type="PANTHER" id="PTHR33308">
    <property type="entry name" value="PEPTIDOGLYCAN HYDROLASE FLGJ"/>
    <property type="match status" value="1"/>
</dbReference>
<comment type="similarity">
    <text evidence="3">In the N-terminal section; belongs to the FlgJ family.</text>
</comment>
<dbReference type="Gene3D" id="2.10.70.40">
    <property type="entry name" value="peptidoglycan hydrolase"/>
    <property type="match status" value="1"/>
</dbReference>
<keyword evidence="13" id="KW-1185">Reference proteome</keyword>
<dbReference type="InterPro" id="IPR019301">
    <property type="entry name" value="Flagellar_prot_FlgJ_N"/>
</dbReference>
<dbReference type="PANTHER" id="PTHR33308:SF9">
    <property type="entry name" value="PEPTIDOGLYCAN HYDROLASE FLGJ"/>
    <property type="match status" value="1"/>
</dbReference>
<evidence type="ECO:0000256" key="10">
    <source>
        <dbReference type="ARBA" id="ARBA00030835"/>
    </source>
</evidence>
<dbReference type="GO" id="GO:0071973">
    <property type="term" value="P:bacterial-type flagellum-dependent cell motility"/>
    <property type="evidence" value="ECO:0007669"/>
    <property type="project" value="TreeGrafter"/>
</dbReference>
<proteinExistence type="inferred from homology"/>
<feature type="domain" description="Mannosyl-glycoprotein endo-beta-N-acetylglucosamidase-like" evidence="11">
    <location>
        <begin position="198"/>
        <end position="354"/>
    </location>
</feature>
<keyword evidence="6" id="KW-0574">Periplasm</keyword>
<evidence type="ECO:0000313" key="13">
    <source>
        <dbReference type="Proteomes" id="UP000198104"/>
    </source>
</evidence>
<comment type="similarity">
    <text evidence="4">In the C-terminal section; belongs to the glycosyl hydrolase 73 family.</text>
</comment>
<dbReference type="OrthoDB" id="289937at2"/>
<dbReference type="Gene3D" id="1.10.530.10">
    <property type="match status" value="1"/>
</dbReference>
<dbReference type="Pfam" id="PF10135">
    <property type="entry name" value="Rod-binding"/>
    <property type="match status" value="1"/>
</dbReference>
<dbReference type="GO" id="GO:0042597">
    <property type="term" value="C:periplasmic space"/>
    <property type="evidence" value="ECO:0007669"/>
    <property type="project" value="UniProtKB-SubCell"/>
</dbReference>
<evidence type="ECO:0000256" key="7">
    <source>
        <dbReference type="ARBA" id="ARBA00022801"/>
    </source>
</evidence>
<evidence type="ECO:0000256" key="1">
    <source>
        <dbReference type="ARBA" id="ARBA00002954"/>
    </source>
</evidence>
<dbReference type="Proteomes" id="UP000198104">
    <property type="component" value="Unassembled WGS sequence"/>
</dbReference>